<reference evidence="2 3" key="1">
    <citation type="submission" date="2016-12" db="EMBL/GenBank/DDBJ databases">
        <title>The genomes of Aspergillus section Nigri reveals drivers in fungal speciation.</title>
        <authorList>
            <consortium name="DOE Joint Genome Institute"/>
            <person name="Vesth T.C."/>
            <person name="Nybo J."/>
            <person name="Theobald S."/>
            <person name="Brandl J."/>
            <person name="Frisvad J.C."/>
            <person name="Nielsen K.F."/>
            <person name="Lyhne E.K."/>
            <person name="Kogle M.E."/>
            <person name="Kuo A."/>
            <person name="Riley R."/>
            <person name="Clum A."/>
            <person name="Nolan M."/>
            <person name="Lipzen A."/>
            <person name="Salamov A."/>
            <person name="Henrissat B."/>
            <person name="Wiebenga A."/>
            <person name="De Vries R.P."/>
            <person name="Grigoriev I.V."/>
            <person name="Mortensen U.H."/>
            <person name="Andersen M.R."/>
            <person name="Baker S.E."/>
        </authorList>
    </citation>
    <scope>NUCLEOTIDE SEQUENCE [LARGE SCALE GENOMIC DNA]</scope>
    <source>
        <strain evidence="2 3">CBS 117.55</strain>
    </source>
</reference>
<dbReference type="AlphaFoldDB" id="A0A317WZP6"/>
<dbReference type="InterPro" id="IPR056126">
    <property type="entry name" value="DUF7709"/>
</dbReference>
<dbReference type="Pfam" id="PF24813">
    <property type="entry name" value="DUF7709"/>
    <property type="match status" value="1"/>
</dbReference>
<evidence type="ECO:0000313" key="2">
    <source>
        <dbReference type="EMBL" id="PWY90198.1"/>
    </source>
</evidence>
<proteinExistence type="predicted"/>
<accession>A0A317WZP6</accession>
<dbReference type="RefSeq" id="XP_025403029.1">
    <property type="nucleotide sequence ID" value="XM_025547803.1"/>
</dbReference>
<organism evidence="2 3">
    <name type="scientific">Aspergillus heteromorphus CBS 117.55</name>
    <dbReference type="NCBI Taxonomy" id="1448321"/>
    <lineage>
        <taxon>Eukaryota</taxon>
        <taxon>Fungi</taxon>
        <taxon>Dikarya</taxon>
        <taxon>Ascomycota</taxon>
        <taxon>Pezizomycotina</taxon>
        <taxon>Eurotiomycetes</taxon>
        <taxon>Eurotiomycetidae</taxon>
        <taxon>Eurotiales</taxon>
        <taxon>Aspergillaceae</taxon>
        <taxon>Aspergillus</taxon>
        <taxon>Aspergillus subgen. Circumdati</taxon>
    </lineage>
</organism>
<dbReference type="Proteomes" id="UP000247233">
    <property type="component" value="Unassembled WGS sequence"/>
</dbReference>
<keyword evidence="3" id="KW-1185">Reference proteome</keyword>
<sequence>MTNSSNPDLVALNSLTLGTNMPEVTLPDGSKVQTGTVGTLLINIRAYNRAYAVGDHAQMETLQAGLKAAVPLLQRVGMFDLFRPEEWIAGENEGRRLVGRMYQELVEYSA</sequence>
<dbReference type="STRING" id="1448321.A0A317WZP6"/>
<comment type="caution">
    <text evidence="2">The sequence shown here is derived from an EMBL/GenBank/DDBJ whole genome shotgun (WGS) entry which is preliminary data.</text>
</comment>
<protein>
    <recommendedName>
        <fullName evidence="1">DUF7709 domain-containing protein</fullName>
    </recommendedName>
</protein>
<evidence type="ECO:0000259" key="1">
    <source>
        <dbReference type="Pfam" id="PF24813"/>
    </source>
</evidence>
<feature type="domain" description="DUF7709" evidence="1">
    <location>
        <begin position="8"/>
        <end position="105"/>
    </location>
</feature>
<name>A0A317WZP6_9EURO</name>
<gene>
    <name evidence="2" type="ORF">BO70DRAFT_426573</name>
</gene>
<dbReference type="GeneID" id="37070040"/>
<dbReference type="EMBL" id="MSFL01000003">
    <property type="protein sequence ID" value="PWY90198.1"/>
    <property type="molecule type" value="Genomic_DNA"/>
</dbReference>
<dbReference type="OrthoDB" id="2359405at2759"/>
<dbReference type="VEuPathDB" id="FungiDB:BO70DRAFT_426573"/>
<evidence type="ECO:0000313" key="3">
    <source>
        <dbReference type="Proteomes" id="UP000247233"/>
    </source>
</evidence>